<dbReference type="RefSeq" id="WP_053400849.1">
    <property type="nucleotide sequence ID" value="NZ_JAUKEN010000001.1"/>
</dbReference>
<feature type="coiled-coil region" evidence="1">
    <location>
        <begin position="40"/>
        <end position="74"/>
    </location>
</feature>
<dbReference type="Proteomes" id="UP000037558">
    <property type="component" value="Unassembled WGS sequence"/>
</dbReference>
<keyword evidence="1" id="KW-0175">Coiled coil</keyword>
<evidence type="ECO:0000313" key="4">
    <source>
        <dbReference type="EMBL" id="KOO46841.1"/>
    </source>
</evidence>
<accession>A0A0M0L6Y7</accession>
<keyword evidence="2" id="KW-1133">Transmembrane helix</keyword>
<protein>
    <recommendedName>
        <fullName evidence="3">Sporulation membrane protein YtrI C-terminal domain-containing protein</fullName>
    </recommendedName>
</protein>
<evidence type="ECO:0000256" key="2">
    <source>
        <dbReference type="SAM" id="Phobius"/>
    </source>
</evidence>
<dbReference type="PATRIC" id="fig|284581.3.peg.3641"/>
<reference evidence="5" key="1">
    <citation type="submission" date="2015-08" db="EMBL/GenBank/DDBJ databases">
        <title>Fjat-14210 dsm16467.</title>
        <authorList>
            <person name="Liu B."/>
            <person name="Wang J."/>
            <person name="Zhu Y."/>
            <person name="Liu G."/>
            <person name="Chen Q."/>
            <person name="Chen Z."/>
            <person name="Lan J."/>
            <person name="Che J."/>
            <person name="Ge C."/>
            <person name="Shi H."/>
            <person name="Pan Z."/>
            <person name="Liu X."/>
        </authorList>
    </citation>
    <scope>NUCLEOTIDE SEQUENCE [LARGE SCALE GENOMIC DNA]</scope>
    <source>
        <strain evidence="5">DSM 16467</strain>
    </source>
</reference>
<evidence type="ECO:0000313" key="5">
    <source>
        <dbReference type="Proteomes" id="UP000037558"/>
    </source>
</evidence>
<dbReference type="OrthoDB" id="2691164at2"/>
<evidence type="ECO:0000259" key="3">
    <source>
        <dbReference type="Pfam" id="PF26347"/>
    </source>
</evidence>
<keyword evidence="2" id="KW-0472">Membrane</keyword>
<evidence type="ECO:0000256" key="1">
    <source>
        <dbReference type="SAM" id="Coils"/>
    </source>
</evidence>
<dbReference type="Pfam" id="PF26347">
    <property type="entry name" value="YtrI_sporulation"/>
    <property type="match status" value="1"/>
</dbReference>
<sequence length="172" mass="20286">MRMPDANQYKSPGWQRFFAGLFIGALISWGVFLMIYGILQDQQIKTIVKQKNQIENLSQEIALWKNNIEELNKEKEHDLMVQAIKVKIINGERYKLDSYSSYLIQEGVKEEIEHLVSKDIYDVYKTKDLLKKAIENKNYEINKMKYTVEVHQVLFYTTLSIELKIKSAKNDM</sequence>
<proteinExistence type="predicted"/>
<feature type="transmembrane region" description="Helical" evidence="2">
    <location>
        <begin position="17"/>
        <end position="39"/>
    </location>
</feature>
<dbReference type="InterPro" id="IPR058620">
    <property type="entry name" value="YtrI_C"/>
</dbReference>
<keyword evidence="2" id="KW-0812">Transmembrane</keyword>
<dbReference type="STRING" id="284581.AMD01_07945"/>
<dbReference type="EMBL" id="LILC01000011">
    <property type="protein sequence ID" value="KOO46841.1"/>
    <property type="molecule type" value="Genomic_DNA"/>
</dbReference>
<feature type="domain" description="Sporulation membrane protein YtrI C-terminal" evidence="3">
    <location>
        <begin position="82"/>
        <end position="166"/>
    </location>
</feature>
<dbReference type="AlphaFoldDB" id="A0A0M0L6Y7"/>
<comment type="caution">
    <text evidence="4">The sequence shown here is derived from an EMBL/GenBank/DDBJ whole genome shotgun (WGS) entry which is preliminary data.</text>
</comment>
<dbReference type="InterPro" id="IPR048198">
    <property type="entry name" value="YtrI"/>
</dbReference>
<name>A0A0M0L6Y7_9BACI</name>
<keyword evidence="5" id="KW-1185">Reference proteome</keyword>
<organism evidence="4 5">
    <name type="scientific">Priestia koreensis</name>
    <dbReference type="NCBI Taxonomy" id="284581"/>
    <lineage>
        <taxon>Bacteria</taxon>
        <taxon>Bacillati</taxon>
        <taxon>Bacillota</taxon>
        <taxon>Bacilli</taxon>
        <taxon>Bacillales</taxon>
        <taxon>Bacillaceae</taxon>
        <taxon>Priestia</taxon>
    </lineage>
</organism>
<gene>
    <name evidence="4" type="ORF">AMD01_07945</name>
</gene>
<dbReference type="NCBIfam" id="NF041479">
    <property type="entry name" value="spor_membprot_YtrI"/>
    <property type="match status" value="1"/>
</dbReference>